<proteinExistence type="predicted"/>
<dbReference type="EMBL" id="LKLP01000021">
    <property type="protein sequence ID" value="KSU13930.1"/>
    <property type="molecule type" value="Genomic_DNA"/>
</dbReference>
<protein>
    <submittedName>
        <fullName evidence="1">Uncharacterized protein</fullName>
    </submittedName>
</protein>
<name>A0A0V8DKP0_LACLL</name>
<reference evidence="2" key="1">
    <citation type="submission" date="2015-10" db="EMBL/GenBank/DDBJ databases">
        <title>Draft Genome Sequences of 11 Lactococcus lactis subspecies cremoris strains.</title>
        <authorList>
            <person name="Wels M."/>
            <person name="Backus L."/>
            <person name="Boekhorst J."/>
            <person name="Dijkstra A."/>
            <person name="Beerthuizen M."/>
            <person name="Kelly W."/>
            <person name="Siezen R."/>
            <person name="Bachmann H."/>
            <person name="Van Hijum S."/>
        </authorList>
    </citation>
    <scope>NUCLEOTIDE SEQUENCE [LARGE SCALE GENOMIC DNA]</scope>
    <source>
        <strain evidence="2">LMG8520</strain>
    </source>
</reference>
<gene>
    <name evidence="1" type="ORF">LMG8520_0389</name>
</gene>
<comment type="caution">
    <text evidence="1">The sequence shown here is derived from an EMBL/GenBank/DDBJ whole genome shotgun (WGS) entry which is preliminary data.</text>
</comment>
<evidence type="ECO:0000313" key="2">
    <source>
        <dbReference type="Proteomes" id="UP000054230"/>
    </source>
</evidence>
<dbReference type="AlphaFoldDB" id="A0A0V8DKP0"/>
<evidence type="ECO:0000313" key="1">
    <source>
        <dbReference type="EMBL" id="KSU13930.1"/>
    </source>
</evidence>
<accession>A0A0V8DKP0</accession>
<sequence length="56" mass="6858">MFESDQTIPHLKIVKIYDENWFPHMNPNFYNKEFYKFVSKSINKDLLTSIKYIPFP</sequence>
<dbReference type="Proteomes" id="UP000054230">
    <property type="component" value="Unassembled WGS sequence"/>
</dbReference>
<dbReference type="PATRIC" id="fig|1360.106.peg.729"/>
<organism evidence="1 2">
    <name type="scientific">Lactococcus lactis subsp. lactis</name>
    <name type="common">Streptococcus lactis</name>
    <dbReference type="NCBI Taxonomy" id="1360"/>
    <lineage>
        <taxon>Bacteria</taxon>
        <taxon>Bacillati</taxon>
        <taxon>Bacillota</taxon>
        <taxon>Bacilli</taxon>
        <taxon>Lactobacillales</taxon>
        <taxon>Streptococcaceae</taxon>
        <taxon>Lactococcus</taxon>
    </lineage>
</organism>